<sequence>MSNLSYALGYTSGEEGISLHELDVLPVLFIDDSSLVFVKPYVGEEGISLHELDVLPVLFIDDSSLVFVKPYVGSVPIAFVSVMLSSVGSFIVPMEAICLPVPPLLPVLLVVHVLPSTGLTVCPHSQCSRGC</sequence>
<proteinExistence type="predicted"/>
<keyword evidence="2" id="KW-1185">Reference proteome</keyword>
<dbReference type="AlphaFoldDB" id="A0A498MPH2"/>
<comment type="caution">
    <text evidence="1">The sequence shown here is derived from an EMBL/GenBank/DDBJ whole genome shotgun (WGS) entry which is preliminary data.</text>
</comment>
<organism evidence="1 2">
    <name type="scientific">Labeo rohita</name>
    <name type="common">Indian major carp</name>
    <name type="synonym">Cyprinus rohita</name>
    <dbReference type="NCBI Taxonomy" id="84645"/>
    <lineage>
        <taxon>Eukaryota</taxon>
        <taxon>Metazoa</taxon>
        <taxon>Chordata</taxon>
        <taxon>Craniata</taxon>
        <taxon>Vertebrata</taxon>
        <taxon>Euteleostomi</taxon>
        <taxon>Actinopterygii</taxon>
        <taxon>Neopterygii</taxon>
        <taxon>Teleostei</taxon>
        <taxon>Ostariophysi</taxon>
        <taxon>Cypriniformes</taxon>
        <taxon>Cyprinidae</taxon>
        <taxon>Labeoninae</taxon>
        <taxon>Labeonini</taxon>
        <taxon>Labeo</taxon>
    </lineage>
</organism>
<accession>A0A498MPH2</accession>
<dbReference type="Proteomes" id="UP000290572">
    <property type="component" value="Unassembled WGS sequence"/>
</dbReference>
<dbReference type="EMBL" id="QBIY01012693">
    <property type="protein sequence ID" value="RXN18887.1"/>
    <property type="molecule type" value="Genomic_DNA"/>
</dbReference>
<evidence type="ECO:0000313" key="2">
    <source>
        <dbReference type="Proteomes" id="UP000290572"/>
    </source>
</evidence>
<evidence type="ECO:0000313" key="1">
    <source>
        <dbReference type="EMBL" id="RXN18887.1"/>
    </source>
</evidence>
<protein>
    <submittedName>
        <fullName evidence="1">Uncharacterized protein</fullName>
    </submittedName>
</protein>
<gene>
    <name evidence="1" type="ORF">ROHU_007561</name>
</gene>
<reference evidence="1 2" key="1">
    <citation type="submission" date="2018-03" db="EMBL/GenBank/DDBJ databases">
        <title>Draft genome sequence of Rohu Carp (Labeo rohita).</title>
        <authorList>
            <person name="Das P."/>
            <person name="Kushwaha B."/>
            <person name="Joshi C.G."/>
            <person name="Kumar D."/>
            <person name="Nagpure N.S."/>
            <person name="Sahoo L."/>
            <person name="Das S.P."/>
            <person name="Bit A."/>
            <person name="Patnaik S."/>
            <person name="Meher P.K."/>
            <person name="Jayasankar P."/>
            <person name="Koringa P.G."/>
            <person name="Patel N.V."/>
            <person name="Hinsu A.T."/>
            <person name="Kumar R."/>
            <person name="Pandey M."/>
            <person name="Agarwal S."/>
            <person name="Srivastava S."/>
            <person name="Singh M."/>
            <person name="Iquebal M.A."/>
            <person name="Jaiswal S."/>
            <person name="Angadi U.B."/>
            <person name="Kumar N."/>
            <person name="Raza M."/>
            <person name="Shah T.M."/>
            <person name="Rai A."/>
            <person name="Jena J.K."/>
        </authorList>
    </citation>
    <scope>NUCLEOTIDE SEQUENCE [LARGE SCALE GENOMIC DNA]</scope>
    <source>
        <strain evidence="1">DASCIFA01</strain>
        <tissue evidence="1">Testis</tissue>
    </source>
</reference>
<name>A0A498MPH2_LABRO</name>